<evidence type="ECO:0000256" key="1">
    <source>
        <dbReference type="SAM" id="MobiDB-lite"/>
    </source>
</evidence>
<gene>
    <name evidence="2" type="ORF">Cob_v012016</name>
</gene>
<keyword evidence="3" id="KW-1185">Reference proteome</keyword>
<reference evidence="3" key="2">
    <citation type="journal article" date="2019" name="Mol. Plant Microbe Interact.">
        <title>Genome sequence resources for four phytopathogenic fungi from the Colletotrichum orbiculare species complex.</title>
        <authorList>
            <person name="Gan P."/>
            <person name="Tsushima A."/>
            <person name="Narusaka M."/>
            <person name="Narusaka Y."/>
            <person name="Takano Y."/>
            <person name="Kubo Y."/>
            <person name="Shirasu K."/>
        </authorList>
    </citation>
    <scope>GENOME REANNOTATION</scope>
    <source>
        <strain evidence="3">104-T / ATCC 96160 / CBS 514.97 / LARS 414 / MAFF 240422</strain>
    </source>
</reference>
<dbReference type="EMBL" id="AMCV02000043">
    <property type="protein sequence ID" value="TDZ15204.1"/>
    <property type="molecule type" value="Genomic_DNA"/>
</dbReference>
<name>A0A484FB60_COLOR</name>
<reference evidence="3" key="1">
    <citation type="journal article" date="2013" name="New Phytol.">
        <title>Comparative genomic and transcriptomic analyses reveal the hemibiotrophic stage shift of Colletotrichum fungi.</title>
        <authorList>
            <person name="Gan P."/>
            <person name="Ikeda K."/>
            <person name="Irieda H."/>
            <person name="Narusaka M."/>
            <person name="O'Connell R.J."/>
            <person name="Narusaka Y."/>
            <person name="Takano Y."/>
            <person name="Kubo Y."/>
            <person name="Shirasu K."/>
        </authorList>
    </citation>
    <scope>NUCLEOTIDE SEQUENCE [LARGE SCALE GENOMIC DNA]</scope>
    <source>
        <strain evidence="3">104-T / ATCC 96160 / CBS 514.97 / LARS 414 / MAFF 240422</strain>
    </source>
</reference>
<evidence type="ECO:0000313" key="2">
    <source>
        <dbReference type="EMBL" id="TDZ15204.1"/>
    </source>
</evidence>
<accession>A0A484FB60</accession>
<sequence>MPILNPPAASLPVPQSALRTCSPKPLGKYGPSVVESRSRSRSQCKSNSASGSRVKVEDLHHDHHLRKGQGLSSLPLSSLSGNMSSVIQRKADVP</sequence>
<protein>
    <submittedName>
        <fullName evidence="2">Uncharacterized protein</fullName>
    </submittedName>
</protein>
<proteinExistence type="predicted"/>
<feature type="compositionally biased region" description="Low complexity" evidence="1">
    <location>
        <begin position="71"/>
        <end position="85"/>
    </location>
</feature>
<dbReference type="AlphaFoldDB" id="A0A484FB60"/>
<evidence type="ECO:0000313" key="3">
    <source>
        <dbReference type="Proteomes" id="UP000014480"/>
    </source>
</evidence>
<dbReference type="Proteomes" id="UP000014480">
    <property type="component" value="Unassembled WGS sequence"/>
</dbReference>
<organism evidence="2 3">
    <name type="scientific">Colletotrichum orbiculare (strain 104-T / ATCC 96160 / CBS 514.97 / LARS 414 / MAFF 240422)</name>
    <name type="common">Cucumber anthracnose fungus</name>
    <name type="synonym">Colletotrichum lagenarium</name>
    <dbReference type="NCBI Taxonomy" id="1213857"/>
    <lineage>
        <taxon>Eukaryota</taxon>
        <taxon>Fungi</taxon>
        <taxon>Dikarya</taxon>
        <taxon>Ascomycota</taxon>
        <taxon>Pezizomycotina</taxon>
        <taxon>Sordariomycetes</taxon>
        <taxon>Hypocreomycetidae</taxon>
        <taxon>Glomerellales</taxon>
        <taxon>Glomerellaceae</taxon>
        <taxon>Colletotrichum</taxon>
        <taxon>Colletotrichum orbiculare species complex</taxon>
    </lineage>
</organism>
<comment type="caution">
    <text evidence="2">The sequence shown here is derived from an EMBL/GenBank/DDBJ whole genome shotgun (WGS) entry which is preliminary data.</text>
</comment>
<feature type="region of interest" description="Disordered" evidence="1">
    <location>
        <begin position="1"/>
        <end position="94"/>
    </location>
</feature>